<evidence type="ECO:0000313" key="2">
    <source>
        <dbReference type="Proteomes" id="UP000199572"/>
    </source>
</evidence>
<proteinExistence type="predicted"/>
<organism evidence="1 2">
    <name type="scientific">Pedobacter rhizosphaerae</name>
    <dbReference type="NCBI Taxonomy" id="390241"/>
    <lineage>
        <taxon>Bacteria</taxon>
        <taxon>Pseudomonadati</taxon>
        <taxon>Bacteroidota</taxon>
        <taxon>Sphingobacteriia</taxon>
        <taxon>Sphingobacteriales</taxon>
        <taxon>Sphingobacteriaceae</taxon>
        <taxon>Pedobacter</taxon>
    </lineage>
</organism>
<gene>
    <name evidence="1" type="ORF">SAMN04488023_11699</name>
</gene>
<reference evidence="1 2" key="1">
    <citation type="submission" date="2016-10" db="EMBL/GenBank/DDBJ databases">
        <authorList>
            <person name="de Groot N.N."/>
        </authorList>
    </citation>
    <scope>NUCLEOTIDE SEQUENCE [LARGE SCALE GENOMIC DNA]</scope>
    <source>
        <strain evidence="1 2">DSM 18610</strain>
    </source>
</reference>
<name>A0A1H9S2K1_9SPHI</name>
<dbReference type="AlphaFoldDB" id="A0A1H9S2K1"/>
<keyword evidence="2" id="KW-1185">Reference proteome</keyword>
<dbReference type="EMBL" id="FOGG01000016">
    <property type="protein sequence ID" value="SER79164.1"/>
    <property type="molecule type" value="Genomic_DNA"/>
</dbReference>
<dbReference type="OrthoDB" id="770811at2"/>
<sequence>MGKLKLYDLNLSREQVLAERESIYLSLTAQQRFFKTLQLNHTSVAMNGGQPIKTPQGLGLVIRKPKA</sequence>
<accession>A0A1H9S2K1</accession>
<dbReference type="Proteomes" id="UP000199572">
    <property type="component" value="Unassembled WGS sequence"/>
</dbReference>
<protein>
    <submittedName>
        <fullName evidence="1">Uncharacterized protein</fullName>
    </submittedName>
</protein>
<dbReference type="RefSeq" id="WP_090885338.1">
    <property type="nucleotide sequence ID" value="NZ_FOGG01000016.1"/>
</dbReference>
<dbReference type="STRING" id="390241.SAMN04488023_11699"/>
<evidence type="ECO:0000313" key="1">
    <source>
        <dbReference type="EMBL" id="SER79164.1"/>
    </source>
</evidence>